<dbReference type="AlphaFoldDB" id="A0AAV4IB66"/>
<comment type="caution">
    <text evidence="3">The sequence shown here is derived from an EMBL/GenBank/DDBJ whole genome shotgun (WGS) entry which is preliminary data.</text>
</comment>
<dbReference type="PANTHER" id="PTHR22801:SF63">
    <property type="entry name" value="C-TYPE LECTIN DOMAIN-CONTAINING PROTEIN"/>
    <property type="match status" value="1"/>
</dbReference>
<dbReference type="PANTHER" id="PTHR22801">
    <property type="entry name" value="LITHOSTATHINE"/>
    <property type="match status" value="1"/>
</dbReference>
<evidence type="ECO:0000313" key="3">
    <source>
        <dbReference type="EMBL" id="GFS06309.1"/>
    </source>
</evidence>
<keyword evidence="4" id="KW-1185">Reference proteome</keyword>
<sequence>MCSTKNSYIIFFYSFTPPTAPPASLASLQTSAFFSSTAAGQECHTEQIGEPWTSASHVTCAVECIVHHPDTCQSIVYNAHTKACTPGAVAFRPLQFITTSIPSTSSTDTIYFAKQPVPPCDTSTGRFHLYETCGLSLCLHVSSSQAYYSEAKRKCERMGSSLIMTNTMARLSMFWYITRDLAKLYIWVGLDDIDQEGKFVWANGEPLSGHQNGYIWLSGQPNDYEPGQDCVQLQHTDVNIRKGLNDVQCYQLKDFICEPLN</sequence>
<feature type="domain" description="C-type lectin" evidence="2">
    <location>
        <begin position="138"/>
        <end position="258"/>
    </location>
</feature>
<dbReference type="PROSITE" id="PS00615">
    <property type="entry name" value="C_TYPE_LECTIN_1"/>
    <property type="match status" value="1"/>
</dbReference>
<dbReference type="InterPro" id="IPR001304">
    <property type="entry name" value="C-type_lectin-like"/>
</dbReference>
<dbReference type="SMART" id="SM00034">
    <property type="entry name" value="CLECT"/>
    <property type="match status" value="1"/>
</dbReference>
<proteinExistence type="predicted"/>
<name>A0AAV4IB66_9GAST</name>
<dbReference type="Gene3D" id="3.10.100.10">
    <property type="entry name" value="Mannose-Binding Protein A, subunit A"/>
    <property type="match status" value="1"/>
</dbReference>
<protein>
    <submittedName>
        <fullName evidence="3">C-type lectin domain family 4 member E</fullName>
    </submittedName>
</protein>
<dbReference type="PROSITE" id="PS50041">
    <property type="entry name" value="C_TYPE_LECTIN_2"/>
    <property type="match status" value="1"/>
</dbReference>
<dbReference type="Pfam" id="PF00059">
    <property type="entry name" value="Lectin_C"/>
    <property type="match status" value="1"/>
</dbReference>
<dbReference type="SUPFAM" id="SSF56436">
    <property type="entry name" value="C-type lectin-like"/>
    <property type="match status" value="1"/>
</dbReference>
<dbReference type="CDD" id="cd00037">
    <property type="entry name" value="CLECT"/>
    <property type="match status" value="1"/>
</dbReference>
<dbReference type="InterPro" id="IPR016186">
    <property type="entry name" value="C-type_lectin-like/link_sf"/>
</dbReference>
<organism evidence="3 4">
    <name type="scientific">Elysia marginata</name>
    <dbReference type="NCBI Taxonomy" id="1093978"/>
    <lineage>
        <taxon>Eukaryota</taxon>
        <taxon>Metazoa</taxon>
        <taxon>Spiralia</taxon>
        <taxon>Lophotrochozoa</taxon>
        <taxon>Mollusca</taxon>
        <taxon>Gastropoda</taxon>
        <taxon>Heterobranchia</taxon>
        <taxon>Euthyneura</taxon>
        <taxon>Panpulmonata</taxon>
        <taxon>Sacoglossa</taxon>
        <taxon>Placobranchoidea</taxon>
        <taxon>Plakobranchidae</taxon>
        <taxon>Elysia</taxon>
    </lineage>
</organism>
<dbReference type="InterPro" id="IPR016187">
    <property type="entry name" value="CTDL_fold"/>
</dbReference>
<evidence type="ECO:0000256" key="1">
    <source>
        <dbReference type="ARBA" id="ARBA00023157"/>
    </source>
</evidence>
<keyword evidence="1" id="KW-1015">Disulfide bond</keyword>
<dbReference type="InterPro" id="IPR050801">
    <property type="entry name" value="Ca-Dep_Lectins_ImmuneDev"/>
</dbReference>
<accession>A0AAV4IB66</accession>
<dbReference type="EMBL" id="BMAT01013142">
    <property type="protein sequence ID" value="GFS06309.1"/>
    <property type="molecule type" value="Genomic_DNA"/>
</dbReference>
<evidence type="ECO:0000259" key="2">
    <source>
        <dbReference type="PROSITE" id="PS50041"/>
    </source>
</evidence>
<gene>
    <name evidence="3" type="ORF">ElyMa_006540900</name>
</gene>
<evidence type="ECO:0000313" key="4">
    <source>
        <dbReference type="Proteomes" id="UP000762676"/>
    </source>
</evidence>
<dbReference type="InterPro" id="IPR018378">
    <property type="entry name" value="C-type_lectin_CS"/>
</dbReference>
<dbReference type="Proteomes" id="UP000762676">
    <property type="component" value="Unassembled WGS sequence"/>
</dbReference>
<reference evidence="3 4" key="1">
    <citation type="journal article" date="2021" name="Elife">
        <title>Chloroplast acquisition without the gene transfer in kleptoplastic sea slugs, Plakobranchus ocellatus.</title>
        <authorList>
            <person name="Maeda T."/>
            <person name="Takahashi S."/>
            <person name="Yoshida T."/>
            <person name="Shimamura S."/>
            <person name="Takaki Y."/>
            <person name="Nagai Y."/>
            <person name="Toyoda A."/>
            <person name="Suzuki Y."/>
            <person name="Arimoto A."/>
            <person name="Ishii H."/>
            <person name="Satoh N."/>
            <person name="Nishiyama T."/>
            <person name="Hasebe M."/>
            <person name="Maruyama T."/>
            <person name="Minagawa J."/>
            <person name="Obokata J."/>
            <person name="Shigenobu S."/>
        </authorList>
    </citation>
    <scope>NUCLEOTIDE SEQUENCE [LARGE SCALE GENOMIC DNA]</scope>
</reference>